<dbReference type="AlphaFoldDB" id="A0AB34TD28"/>
<accession>A0AB34TD28</accession>
<gene>
    <name evidence="1" type="ORF">VL23_17530</name>
</gene>
<evidence type="ECO:0000313" key="1">
    <source>
        <dbReference type="EMBL" id="KOO75345.1"/>
    </source>
</evidence>
<proteinExistence type="predicted"/>
<dbReference type="EMBL" id="JZIW01000009">
    <property type="protein sequence ID" value="KOO75345.1"/>
    <property type="molecule type" value="Genomic_DNA"/>
</dbReference>
<reference evidence="1 2" key="1">
    <citation type="journal article" date="2015" name="Antimicrob. Agents Chemother.">
        <title>Whole-Genome Sequencing Identifies Emergence of a Quinolone Resistance Mutation in a Case of Stenotrophomonas maltophilia Bacteremia.</title>
        <authorList>
            <person name="Pak T.R."/>
            <person name="Altman D.R."/>
            <person name="Attie O."/>
            <person name="Sebra R."/>
            <person name="Hamula C.L."/>
            <person name="Lewis M."/>
            <person name="Deikus G."/>
            <person name="Newman L.C."/>
            <person name="Fang G."/>
            <person name="Hand J."/>
            <person name="Papel G."/>
            <person name="Wallach F."/>
            <person name="Schadt E.E."/>
            <person name="Huprikar S."/>
            <person name="van Bakel H."/>
            <person name="Kasarskis A."/>
            <person name="Bashir A."/>
        </authorList>
    </citation>
    <scope>NUCLEOTIDE SEQUENCE [LARGE SCALE GENOMIC DNA]</scope>
    <source>
        <strain evidence="1 2">ISMMS6</strain>
    </source>
</reference>
<organism evidence="1 2">
    <name type="scientific">Stenotrophomonas maltophilia</name>
    <name type="common">Pseudomonas maltophilia</name>
    <name type="synonym">Xanthomonas maltophilia</name>
    <dbReference type="NCBI Taxonomy" id="40324"/>
    <lineage>
        <taxon>Bacteria</taxon>
        <taxon>Pseudomonadati</taxon>
        <taxon>Pseudomonadota</taxon>
        <taxon>Gammaproteobacteria</taxon>
        <taxon>Lysobacterales</taxon>
        <taxon>Lysobacteraceae</taxon>
        <taxon>Stenotrophomonas</taxon>
        <taxon>Stenotrophomonas maltophilia group</taxon>
    </lineage>
</organism>
<sequence>MSKPSWNDAPAWAQWLSMDGDGLWSWWEIKPEWDGEAKDWFISVDAPGAESAEAEYANGIPDESGIDWDFAFDTLEARP</sequence>
<comment type="caution">
    <text evidence="1">The sequence shown here is derived from an EMBL/GenBank/DDBJ whole genome shotgun (WGS) entry which is preliminary data.</text>
</comment>
<protein>
    <submittedName>
        <fullName evidence="1">Uncharacterized protein</fullName>
    </submittedName>
</protein>
<dbReference type="Proteomes" id="UP000037632">
    <property type="component" value="Unassembled WGS sequence"/>
</dbReference>
<name>A0AB34TD28_STEMA</name>
<dbReference type="RefSeq" id="WP_154583287.1">
    <property type="nucleotide sequence ID" value="NZ_JZIW01000009.1"/>
</dbReference>
<evidence type="ECO:0000313" key="2">
    <source>
        <dbReference type="Proteomes" id="UP000037632"/>
    </source>
</evidence>